<feature type="chain" id="PRO_5043343890" description="Ig-like domain-containing protein" evidence="10">
    <location>
        <begin position="19"/>
        <end position="215"/>
    </location>
</feature>
<dbReference type="Ensembl" id="ENSPNAT00000018071.2">
    <property type="protein sequence ID" value="ENSPNAP00000011185.2"/>
    <property type="gene ID" value="ENSPNAG00000016843.2"/>
</dbReference>
<keyword evidence="9" id="KW-0812">Transmembrane</keyword>
<sequence length="215" mass="23859">KVHYFCVLCRELSVLCVAGLLSVTGGSQTLLTLVAEPGDDVTIWSNHTLDEPAHIFWFRHTNVSVPHLLTCQQYKLYSSPASCSFIPQSSRMVMTANSDKTSLSITEVNYTDSGLYYCCIQRDIYITFSNATFLLVRASSSSDLFFMLTVVFSAVIVILLGALIIILKGRKQCRDGSEQGAEQVNYAALQFPSKTNRRSGGHSEEPQVLYSSVRH</sequence>
<dbReference type="InterPro" id="IPR003599">
    <property type="entry name" value="Ig_sub"/>
</dbReference>
<evidence type="ECO:0000256" key="10">
    <source>
        <dbReference type="SAM" id="SignalP"/>
    </source>
</evidence>
<reference evidence="12" key="3">
    <citation type="submission" date="2025-09" db="UniProtKB">
        <authorList>
            <consortium name="Ensembl"/>
        </authorList>
    </citation>
    <scope>IDENTIFICATION</scope>
</reference>
<evidence type="ECO:0000256" key="3">
    <source>
        <dbReference type="ARBA" id="ARBA00022729"/>
    </source>
</evidence>
<evidence type="ECO:0000256" key="9">
    <source>
        <dbReference type="SAM" id="Phobius"/>
    </source>
</evidence>
<keyword evidence="5 9" id="KW-0472">Membrane</keyword>
<proteinExistence type="predicted"/>
<reference evidence="12 13" key="1">
    <citation type="submission" date="2020-10" db="EMBL/GenBank/DDBJ databases">
        <title>Pygocentrus nattereri (red-bellied piranha) genome, fPygNat1, primary haplotype.</title>
        <authorList>
            <person name="Myers G."/>
            <person name="Meyer A."/>
            <person name="Karagic N."/>
            <person name="Pippel M."/>
            <person name="Winkler S."/>
            <person name="Tracey A."/>
            <person name="Wood J."/>
            <person name="Formenti G."/>
            <person name="Howe K."/>
            <person name="Fedrigo O."/>
            <person name="Jarvis E.D."/>
        </authorList>
    </citation>
    <scope>NUCLEOTIDE SEQUENCE [LARGE SCALE GENOMIC DNA]</scope>
</reference>
<organism evidence="12 13">
    <name type="scientific">Pygocentrus nattereri</name>
    <name type="common">Red-bellied piranha</name>
    <dbReference type="NCBI Taxonomy" id="42514"/>
    <lineage>
        <taxon>Eukaryota</taxon>
        <taxon>Metazoa</taxon>
        <taxon>Chordata</taxon>
        <taxon>Craniata</taxon>
        <taxon>Vertebrata</taxon>
        <taxon>Euteleostomi</taxon>
        <taxon>Actinopterygii</taxon>
        <taxon>Neopterygii</taxon>
        <taxon>Teleostei</taxon>
        <taxon>Ostariophysi</taxon>
        <taxon>Characiformes</taxon>
        <taxon>Characoidei</taxon>
        <taxon>Pygocentrus</taxon>
    </lineage>
</organism>
<dbReference type="GO" id="GO:0009617">
    <property type="term" value="P:response to bacterium"/>
    <property type="evidence" value="ECO:0007669"/>
    <property type="project" value="TreeGrafter"/>
</dbReference>
<feature type="signal peptide" evidence="10">
    <location>
        <begin position="1"/>
        <end position="18"/>
    </location>
</feature>
<evidence type="ECO:0000256" key="4">
    <source>
        <dbReference type="ARBA" id="ARBA00022859"/>
    </source>
</evidence>
<dbReference type="SUPFAM" id="SSF48726">
    <property type="entry name" value="Immunoglobulin"/>
    <property type="match status" value="1"/>
</dbReference>
<evidence type="ECO:0000259" key="11">
    <source>
        <dbReference type="PROSITE" id="PS50835"/>
    </source>
</evidence>
<evidence type="ECO:0000256" key="6">
    <source>
        <dbReference type="ARBA" id="ARBA00023157"/>
    </source>
</evidence>
<evidence type="ECO:0000313" key="13">
    <source>
        <dbReference type="Proteomes" id="UP001501920"/>
    </source>
</evidence>
<protein>
    <recommendedName>
        <fullName evidence="11">Ig-like domain-containing protein</fullName>
    </recommendedName>
</protein>
<keyword evidence="13" id="KW-1185">Reference proteome</keyword>
<evidence type="ECO:0000256" key="7">
    <source>
        <dbReference type="ARBA" id="ARBA00023180"/>
    </source>
</evidence>
<dbReference type="Proteomes" id="UP001501920">
    <property type="component" value="Chromosome 20"/>
</dbReference>
<dbReference type="GO" id="GO:0002376">
    <property type="term" value="P:immune system process"/>
    <property type="evidence" value="ECO:0007669"/>
    <property type="project" value="UniProtKB-KW"/>
</dbReference>
<dbReference type="InterPro" id="IPR007110">
    <property type="entry name" value="Ig-like_dom"/>
</dbReference>
<feature type="region of interest" description="Disordered" evidence="8">
    <location>
        <begin position="193"/>
        <end position="215"/>
    </location>
</feature>
<comment type="subcellular location">
    <subcellularLocation>
        <location evidence="1">Cell membrane</location>
    </subcellularLocation>
</comment>
<dbReference type="GO" id="GO:0005886">
    <property type="term" value="C:plasma membrane"/>
    <property type="evidence" value="ECO:0007669"/>
    <property type="project" value="UniProtKB-SubCell"/>
</dbReference>
<keyword evidence="7" id="KW-0325">Glycoprotein</keyword>
<evidence type="ECO:0000256" key="1">
    <source>
        <dbReference type="ARBA" id="ARBA00004236"/>
    </source>
</evidence>
<keyword evidence="6" id="KW-1015">Disulfide bond</keyword>
<dbReference type="Gene3D" id="2.60.40.10">
    <property type="entry name" value="Immunoglobulins"/>
    <property type="match status" value="1"/>
</dbReference>
<dbReference type="GeneTree" id="ENSGT00970000194015"/>
<dbReference type="PANTHER" id="PTHR19433:SF111">
    <property type="entry name" value="T CELL RECEPTOR ALPHA VARIABLE 4"/>
    <property type="match status" value="1"/>
</dbReference>
<name>A0A3B4CIJ6_PYGNA</name>
<keyword evidence="4" id="KW-0391">Immunity</keyword>
<reference evidence="12" key="2">
    <citation type="submission" date="2025-08" db="UniProtKB">
        <authorList>
            <consortium name="Ensembl"/>
        </authorList>
    </citation>
    <scope>IDENTIFICATION</scope>
</reference>
<dbReference type="InterPro" id="IPR052051">
    <property type="entry name" value="TCR_complex_component"/>
</dbReference>
<evidence type="ECO:0000256" key="2">
    <source>
        <dbReference type="ARBA" id="ARBA00022475"/>
    </source>
</evidence>
<dbReference type="STRING" id="42514.ENSPNAP00000011185"/>
<dbReference type="InterPro" id="IPR036179">
    <property type="entry name" value="Ig-like_dom_sf"/>
</dbReference>
<accession>A0A3B4CIJ6</accession>
<keyword evidence="9" id="KW-1133">Transmembrane helix</keyword>
<feature type="domain" description="Ig-like" evidence="11">
    <location>
        <begin position="1"/>
        <end position="129"/>
    </location>
</feature>
<feature type="transmembrane region" description="Helical" evidence="9">
    <location>
        <begin position="144"/>
        <end position="167"/>
    </location>
</feature>
<keyword evidence="3 10" id="KW-0732">Signal</keyword>
<keyword evidence="2" id="KW-1003">Cell membrane</keyword>
<dbReference type="OMA" id="YSYSWIS"/>
<evidence type="ECO:0000256" key="8">
    <source>
        <dbReference type="SAM" id="MobiDB-lite"/>
    </source>
</evidence>
<evidence type="ECO:0000256" key="5">
    <source>
        <dbReference type="ARBA" id="ARBA00023136"/>
    </source>
</evidence>
<dbReference type="InterPro" id="IPR013783">
    <property type="entry name" value="Ig-like_fold"/>
</dbReference>
<evidence type="ECO:0000313" key="12">
    <source>
        <dbReference type="Ensembl" id="ENSPNAP00000011185.2"/>
    </source>
</evidence>
<dbReference type="PANTHER" id="PTHR19433">
    <property type="entry name" value="T-CELL RECEPTOR ALPHA CHAIN V REGION-RELATED"/>
    <property type="match status" value="1"/>
</dbReference>
<dbReference type="SMART" id="SM00409">
    <property type="entry name" value="IG"/>
    <property type="match status" value="1"/>
</dbReference>
<dbReference type="AlphaFoldDB" id="A0A3B4CIJ6"/>
<dbReference type="PROSITE" id="PS50835">
    <property type="entry name" value="IG_LIKE"/>
    <property type="match status" value="1"/>
</dbReference>